<evidence type="ECO:0000256" key="1">
    <source>
        <dbReference type="ARBA" id="ARBA00010348"/>
    </source>
</evidence>
<feature type="domain" description="HORMA" evidence="2">
    <location>
        <begin position="7"/>
        <end position="206"/>
    </location>
</feature>
<dbReference type="GO" id="GO:0016035">
    <property type="term" value="C:zeta DNA polymerase complex"/>
    <property type="evidence" value="ECO:0007669"/>
    <property type="project" value="TreeGrafter"/>
</dbReference>
<dbReference type="SUPFAM" id="SSF56019">
    <property type="entry name" value="The spindle assembly checkpoint protein mad2"/>
    <property type="match status" value="1"/>
</dbReference>
<dbReference type="InterPro" id="IPR003511">
    <property type="entry name" value="HORMA_dom"/>
</dbReference>
<dbReference type="Proteomes" id="UP001206595">
    <property type="component" value="Unassembled WGS sequence"/>
</dbReference>
<evidence type="ECO:0000313" key="3">
    <source>
        <dbReference type="EMBL" id="KAI8580764.1"/>
    </source>
</evidence>
<accession>A0AAD5EC58</accession>
<gene>
    <name evidence="3" type="ORF">K450DRAFT_235831</name>
</gene>
<dbReference type="Gene3D" id="3.30.900.10">
    <property type="entry name" value="HORMA domain"/>
    <property type="match status" value="1"/>
</dbReference>
<organism evidence="3 4">
    <name type="scientific">Umbelopsis ramanniana AG</name>
    <dbReference type="NCBI Taxonomy" id="1314678"/>
    <lineage>
        <taxon>Eukaryota</taxon>
        <taxon>Fungi</taxon>
        <taxon>Fungi incertae sedis</taxon>
        <taxon>Mucoromycota</taxon>
        <taxon>Mucoromycotina</taxon>
        <taxon>Umbelopsidomycetes</taxon>
        <taxon>Umbelopsidales</taxon>
        <taxon>Umbelopsidaceae</taxon>
        <taxon>Umbelopsis</taxon>
    </lineage>
</organism>
<sequence>MPALSMSDIVDITSEFIEVAIHQILYVRGLYPKEIFATRQKYNTPVHMSRHPDINQYINHVVAACKDGIHQRNVKAVSVEVFDFQQRPVERFVFELNSIFVLSPHQNTDSVTTEMLWPDLELQLRAFLLRIHAANSILKPLPEDSKFSVVVDMERPVVPASLQENKTGVTPWIPADDGKKGDVFSGSNLVPLKSVDTGVLQMNLFVQEINF</sequence>
<evidence type="ECO:0000259" key="2">
    <source>
        <dbReference type="PROSITE" id="PS50815"/>
    </source>
</evidence>
<dbReference type="GeneID" id="75913506"/>
<name>A0AAD5EC58_UMBRA</name>
<proteinExistence type="inferred from homology"/>
<reference evidence="3" key="2">
    <citation type="journal article" date="2022" name="Proc. Natl. Acad. Sci. U.S.A.">
        <title>Diploid-dominant life cycles characterize the early evolution of Fungi.</title>
        <authorList>
            <person name="Amses K.R."/>
            <person name="Simmons D.R."/>
            <person name="Longcore J.E."/>
            <person name="Mondo S.J."/>
            <person name="Seto K."/>
            <person name="Jeronimo G.H."/>
            <person name="Bonds A.E."/>
            <person name="Quandt C.A."/>
            <person name="Davis W.J."/>
            <person name="Chang Y."/>
            <person name="Federici B.A."/>
            <person name="Kuo A."/>
            <person name="LaButti K."/>
            <person name="Pangilinan J."/>
            <person name="Andreopoulos W."/>
            <person name="Tritt A."/>
            <person name="Riley R."/>
            <person name="Hundley H."/>
            <person name="Johnson J."/>
            <person name="Lipzen A."/>
            <person name="Barry K."/>
            <person name="Lang B.F."/>
            <person name="Cuomo C.A."/>
            <person name="Buchler N.E."/>
            <person name="Grigoriev I.V."/>
            <person name="Spatafora J.W."/>
            <person name="Stajich J.E."/>
            <person name="James T.Y."/>
        </authorList>
    </citation>
    <scope>NUCLEOTIDE SEQUENCE</scope>
    <source>
        <strain evidence="3">AG</strain>
    </source>
</reference>
<dbReference type="AlphaFoldDB" id="A0AAD5EC58"/>
<protein>
    <recommendedName>
        <fullName evidence="2">HORMA domain-containing protein</fullName>
    </recommendedName>
</protein>
<dbReference type="EMBL" id="MU620910">
    <property type="protein sequence ID" value="KAI8580764.1"/>
    <property type="molecule type" value="Genomic_DNA"/>
</dbReference>
<reference evidence="3" key="1">
    <citation type="submission" date="2021-06" db="EMBL/GenBank/DDBJ databases">
        <authorList>
            <consortium name="DOE Joint Genome Institute"/>
            <person name="Mondo S.J."/>
            <person name="Amses K.R."/>
            <person name="Simmons D.R."/>
            <person name="Longcore J.E."/>
            <person name="Seto K."/>
            <person name="Alves G.H."/>
            <person name="Bonds A.E."/>
            <person name="Quandt C.A."/>
            <person name="Davis W.J."/>
            <person name="Chang Y."/>
            <person name="Letcher P.M."/>
            <person name="Powell M.J."/>
            <person name="Kuo A."/>
            <person name="Labutti K."/>
            <person name="Pangilinan J."/>
            <person name="Andreopoulos W."/>
            <person name="Tritt A."/>
            <person name="Riley R."/>
            <person name="Hundley H."/>
            <person name="Johnson J."/>
            <person name="Lipzen A."/>
            <person name="Barry K."/>
            <person name="Berbee M.L."/>
            <person name="Buchler N.E."/>
            <person name="Grigoriev I.V."/>
            <person name="Spatafora J.W."/>
            <person name="Stajich J.E."/>
            <person name="James T.Y."/>
        </authorList>
    </citation>
    <scope>NUCLEOTIDE SEQUENCE</scope>
    <source>
        <strain evidence="3">AG</strain>
    </source>
</reference>
<dbReference type="PANTHER" id="PTHR11842">
    <property type="entry name" value="MITOTIC SPINDLE ASSEMBLY CHECKPOINT PROTEIN MAD2"/>
    <property type="match status" value="1"/>
</dbReference>
<comment type="similarity">
    <text evidence="1">Belongs to the MAD2 family.</text>
</comment>
<dbReference type="PROSITE" id="PS50815">
    <property type="entry name" value="HORMA"/>
    <property type="match status" value="1"/>
</dbReference>
<dbReference type="InterPro" id="IPR036570">
    <property type="entry name" value="HORMA_dom_sf"/>
</dbReference>
<keyword evidence="4" id="KW-1185">Reference proteome</keyword>
<dbReference type="Pfam" id="PF02301">
    <property type="entry name" value="HORMA"/>
    <property type="match status" value="1"/>
</dbReference>
<dbReference type="RefSeq" id="XP_051445768.1">
    <property type="nucleotide sequence ID" value="XM_051588161.1"/>
</dbReference>
<evidence type="ECO:0000313" key="4">
    <source>
        <dbReference type="Proteomes" id="UP001206595"/>
    </source>
</evidence>
<comment type="caution">
    <text evidence="3">The sequence shown here is derived from an EMBL/GenBank/DDBJ whole genome shotgun (WGS) entry which is preliminary data.</text>
</comment>
<dbReference type="PANTHER" id="PTHR11842:SF10">
    <property type="entry name" value="MITOTIC SPINDLE ASSEMBLY CHECKPOINT PROTEIN MAD2B"/>
    <property type="match status" value="1"/>
</dbReference>
<dbReference type="InterPro" id="IPR045091">
    <property type="entry name" value="Mad2-like"/>
</dbReference>